<dbReference type="InterPro" id="IPR032811">
    <property type="entry name" value="Put_conjugal_transfer"/>
</dbReference>
<evidence type="ECO:0000313" key="3">
    <source>
        <dbReference type="Proteomes" id="UP000652567"/>
    </source>
</evidence>
<feature type="chain" id="PRO_5036836386" description="Conjugal transfer protein TraF" evidence="1">
    <location>
        <begin position="20"/>
        <end position="386"/>
    </location>
</feature>
<name>A0A928V0T4_9GAMM</name>
<dbReference type="Gene3D" id="2.40.160.60">
    <property type="entry name" value="Outer membrane protein transport protein (OMPP1/FadL/TodX)"/>
    <property type="match status" value="1"/>
</dbReference>
<protein>
    <recommendedName>
        <fullName evidence="4">Conjugal transfer protein TraF</fullName>
    </recommendedName>
</protein>
<comment type="caution">
    <text evidence="2">The sequence shown here is derived from an EMBL/GenBank/DDBJ whole genome shotgun (WGS) entry which is preliminary data.</text>
</comment>
<feature type="signal peptide" evidence="1">
    <location>
        <begin position="1"/>
        <end position="19"/>
    </location>
</feature>
<evidence type="ECO:0008006" key="4">
    <source>
        <dbReference type="Google" id="ProtNLM"/>
    </source>
</evidence>
<proteinExistence type="predicted"/>
<evidence type="ECO:0000313" key="2">
    <source>
        <dbReference type="EMBL" id="MBE8716633.1"/>
    </source>
</evidence>
<gene>
    <name evidence="2" type="ORF">C4F51_05455</name>
</gene>
<keyword evidence="1" id="KW-0732">Signal</keyword>
<dbReference type="EMBL" id="PRDL01000001">
    <property type="protein sequence ID" value="MBE8716633.1"/>
    <property type="molecule type" value="Genomic_DNA"/>
</dbReference>
<organism evidence="2 3">
    <name type="scientific">Cellvibrio polysaccharolyticus</name>
    <dbReference type="NCBI Taxonomy" id="2082724"/>
    <lineage>
        <taxon>Bacteria</taxon>
        <taxon>Pseudomonadati</taxon>
        <taxon>Pseudomonadota</taxon>
        <taxon>Gammaproteobacteria</taxon>
        <taxon>Cellvibrionales</taxon>
        <taxon>Cellvibrionaceae</taxon>
        <taxon>Cellvibrio</taxon>
    </lineage>
</organism>
<keyword evidence="3" id="KW-1185">Reference proteome</keyword>
<accession>A0A928V0T4</accession>
<dbReference type="Pfam" id="PF13729">
    <property type="entry name" value="TraF_2"/>
    <property type="match status" value="1"/>
</dbReference>
<sequence length="386" mass="41202">MKNPLLAVALLAASTSVVANENFNGRLTGMSGAGYVTADYVDGVLSNPSLGATFGERDDFAVVLNVGATGSDKDDLIDAMDELVDYIDMLDRITNFRDLDPSMATGLIDRIRDIDDKTVYVQGGASLVVAIPNEYLSASLVVKANAHVGAATLIDQGDYDLIRNSVNNPFDTADLKSSVIGKGALVTEVGVALAKTLFENERGRLLVGVTPKRVTVETIAYHATVANYDEDDFDADEYTLKSSTNSFDAGVTLIDGNLRYGLVVKDAISKEFAAVNGEKMRLKPLATAAVGYQSGWWTAEAALDLNTVTLFGLNGDVQILRAGVEVSPLSWLQLRAGLQRDLESTLENTYSVGVGFNIMNTFNLDIAGVTGDNKTYGGAIQLGLRF</sequence>
<evidence type="ECO:0000256" key="1">
    <source>
        <dbReference type="SAM" id="SignalP"/>
    </source>
</evidence>
<dbReference type="AlphaFoldDB" id="A0A928V0T4"/>
<reference evidence="2" key="1">
    <citation type="submission" date="2018-07" db="EMBL/GenBank/DDBJ databases">
        <title>Genome assembly of strain Ka43.</title>
        <authorList>
            <person name="Kukolya J."/>
            <person name="Nagy I."/>
            <person name="Horvath B."/>
            <person name="Toth A."/>
        </authorList>
    </citation>
    <scope>NUCLEOTIDE SEQUENCE</scope>
    <source>
        <strain evidence="2">KB43</strain>
    </source>
</reference>
<dbReference type="Proteomes" id="UP000652567">
    <property type="component" value="Unassembled WGS sequence"/>
</dbReference>
<dbReference type="RefSeq" id="WP_193907845.1">
    <property type="nucleotide sequence ID" value="NZ_PRDL01000001.1"/>
</dbReference>